<dbReference type="EMBL" id="FBVY01000034">
    <property type="protein sequence ID" value="CUW98068.1"/>
    <property type="molecule type" value="Genomic_DNA"/>
</dbReference>
<comment type="caution">
    <text evidence="2">The sequence shown here is derived from an EMBL/GenBank/DDBJ whole genome shotgun (WGS) entry which is preliminary data.</text>
</comment>
<reference evidence="2 3" key="1">
    <citation type="submission" date="2016-01" db="EMBL/GenBank/DDBJ databases">
        <authorList>
            <person name="Regsiter A."/>
            <person name="william w."/>
        </authorList>
    </citation>
    <scope>NUCLEOTIDE SEQUENCE [LARGE SCALE GENOMIC DNA]</scope>
    <source>
        <strain evidence="2 3">CFBP 5494</strain>
    </source>
</reference>
<keyword evidence="1" id="KW-1133">Transmembrane helix</keyword>
<sequence length="130" mass="14894">MQATTRRWREMQFYVSWSSSQLFCVPLLCYMHLYNRISCCDALSITLKRGGMITRPKGTHFGTHRPPGALSAATARRRVGADVRKLGSGIFRICEQDAIQETEQDRIPTDITLRPYYFRIVSSSQPRFCG</sequence>
<keyword evidence="1" id="KW-0812">Transmembrane</keyword>
<evidence type="ECO:0000313" key="3">
    <source>
        <dbReference type="Proteomes" id="UP000191933"/>
    </source>
</evidence>
<gene>
    <name evidence="2" type="ORF">AGR2A_Lc50008</name>
</gene>
<dbReference type="AlphaFoldDB" id="A0A9W5F4C2"/>
<evidence type="ECO:0000313" key="2">
    <source>
        <dbReference type="EMBL" id="CUW98068.1"/>
    </source>
</evidence>
<feature type="transmembrane region" description="Helical" evidence="1">
    <location>
        <begin position="12"/>
        <end position="33"/>
    </location>
</feature>
<keyword evidence="1" id="KW-0472">Membrane</keyword>
<accession>A0A9W5F4C2</accession>
<proteinExistence type="predicted"/>
<protein>
    <submittedName>
        <fullName evidence="2">Uncharacterized protein</fullName>
    </submittedName>
</protein>
<organism evidence="2 3">
    <name type="scientific">Agrobacterium genomosp. 2 str. CFBP 5494</name>
    <dbReference type="NCBI Taxonomy" id="1183436"/>
    <lineage>
        <taxon>Bacteria</taxon>
        <taxon>Pseudomonadati</taxon>
        <taxon>Pseudomonadota</taxon>
        <taxon>Alphaproteobacteria</taxon>
        <taxon>Hyphomicrobiales</taxon>
        <taxon>Rhizobiaceae</taxon>
        <taxon>Rhizobium/Agrobacterium group</taxon>
        <taxon>Agrobacterium</taxon>
        <taxon>Agrobacterium tumefaciens complex</taxon>
    </lineage>
</organism>
<keyword evidence="3" id="KW-1185">Reference proteome</keyword>
<dbReference type="Proteomes" id="UP000191933">
    <property type="component" value="Unassembled WGS sequence"/>
</dbReference>
<name>A0A9W5F4C2_9HYPH</name>
<evidence type="ECO:0000256" key="1">
    <source>
        <dbReference type="SAM" id="Phobius"/>
    </source>
</evidence>